<protein>
    <submittedName>
        <fullName evidence="1">Uncharacterized protein</fullName>
    </submittedName>
</protein>
<organism evidence="1 2">
    <name type="scientific">Natronorubrum thiooxidans</name>
    <dbReference type="NCBI Taxonomy" id="308853"/>
    <lineage>
        <taxon>Archaea</taxon>
        <taxon>Methanobacteriati</taxon>
        <taxon>Methanobacteriota</taxon>
        <taxon>Stenosarchaea group</taxon>
        <taxon>Halobacteria</taxon>
        <taxon>Halobacteriales</taxon>
        <taxon>Natrialbaceae</taxon>
        <taxon>Natronorubrum</taxon>
    </lineage>
</organism>
<accession>A0A1N7H8R3</accession>
<dbReference type="STRING" id="308853.SAMN05421752_1346"/>
<name>A0A1N7H8R3_9EURY</name>
<dbReference type="Proteomes" id="UP000185936">
    <property type="component" value="Unassembled WGS sequence"/>
</dbReference>
<gene>
    <name evidence="1" type="ORF">SAMN05421752_1346</name>
</gene>
<dbReference type="AlphaFoldDB" id="A0A1N7H8R3"/>
<reference evidence="2" key="1">
    <citation type="submission" date="2017-01" db="EMBL/GenBank/DDBJ databases">
        <authorList>
            <person name="Varghese N."/>
            <person name="Submissions S."/>
        </authorList>
    </citation>
    <scope>NUCLEOTIDE SEQUENCE [LARGE SCALE GENOMIC DNA]</scope>
    <source>
        <strain evidence="2">type strain: HArc-</strain>
    </source>
</reference>
<evidence type="ECO:0000313" key="1">
    <source>
        <dbReference type="EMBL" id="SIS21275.1"/>
    </source>
</evidence>
<dbReference type="RefSeq" id="WP_143823974.1">
    <property type="nucleotide sequence ID" value="NZ_FTNR01000034.1"/>
</dbReference>
<dbReference type="OrthoDB" id="387514at2157"/>
<proteinExistence type="predicted"/>
<sequence>MTDKNYSRRSYLQGFGGIFLAGAPKLTVNTQSTVHNDISASNLLIPESAASGDFEPVTGTNSIPIMSHLRTRNSWFEGAETAAQGYWKGPDEENPHWVLSSLAVVCDQTLCRHAIEEATTRCYSEYVQEYDAETPVTVEFEQSRTHYTGWTDWQMDMLSIDPFSDDPSSSSERLFTDVMRLQYHGNVLLGTVVFGPDAVGRDVSSMLIKYSRFQHSQLYPHQS</sequence>
<evidence type="ECO:0000313" key="2">
    <source>
        <dbReference type="Proteomes" id="UP000185936"/>
    </source>
</evidence>
<keyword evidence="2" id="KW-1185">Reference proteome</keyword>
<dbReference type="EMBL" id="FTNR01000034">
    <property type="protein sequence ID" value="SIS21275.1"/>
    <property type="molecule type" value="Genomic_DNA"/>
</dbReference>